<name>A0A4U9HQK7_9ENTR</name>
<evidence type="ECO:0000313" key="2">
    <source>
        <dbReference type="Proteomes" id="UP000310719"/>
    </source>
</evidence>
<dbReference type="Proteomes" id="UP000310719">
    <property type="component" value="Chromosome"/>
</dbReference>
<dbReference type="AlphaFoldDB" id="A0A4U9HQK7"/>
<sequence length="38" mass="4366">MVRLNPTALIIAWSWNSSPYQRVDQPAHTVTSLELLKE</sequence>
<protein>
    <submittedName>
        <fullName evidence="1">Uncharacterized protein</fullName>
    </submittedName>
</protein>
<evidence type="ECO:0000313" key="1">
    <source>
        <dbReference type="EMBL" id="VTP65836.1"/>
    </source>
</evidence>
<accession>A0A4U9HQK7</accession>
<gene>
    <name evidence="1" type="ORF">NCTC13032_02228</name>
</gene>
<organism evidence="1 2">
    <name type="scientific">Leclercia adecarboxylata</name>
    <dbReference type="NCBI Taxonomy" id="83655"/>
    <lineage>
        <taxon>Bacteria</taxon>
        <taxon>Pseudomonadati</taxon>
        <taxon>Pseudomonadota</taxon>
        <taxon>Gammaproteobacteria</taxon>
        <taxon>Enterobacterales</taxon>
        <taxon>Enterobacteriaceae</taxon>
        <taxon>Leclercia</taxon>
    </lineage>
</organism>
<reference evidence="1 2" key="1">
    <citation type="submission" date="2019-05" db="EMBL/GenBank/DDBJ databases">
        <authorList>
            <consortium name="Pathogen Informatics"/>
        </authorList>
    </citation>
    <scope>NUCLEOTIDE SEQUENCE [LARGE SCALE GENOMIC DNA]</scope>
    <source>
        <strain evidence="1 2">NCTC13032</strain>
    </source>
</reference>
<proteinExistence type="predicted"/>
<dbReference type="EMBL" id="LR590464">
    <property type="protein sequence ID" value="VTP65836.1"/>
    <property type="molecule type" value="Genomic_DNA"/>
</dbReference>